<evidence type="ECO:0000256" key="2">
    <source>
        <dbReference type="SAM" id="SignalP"/>
    </source>
</evidence>
<protein>
    <submittedName>
        <fullName evidence="3">Uncharacterized protein</fullName>
    </submittedName>
</protein>
<gene>
    <name evidence="3" type="ORF">GGX14DRAFT_667487</name>
</gene>
<dbReference type="EMBL" id="JARJCW010000076">
    <property type="protein sequence ID" value="KAJ7197755.1"/>
    <property type="molecule type" value="Genomic_DNA"/>
</dbReference>
<reference evidence="3" key="1">
    <citation type="submission" date="2023-03" db="EMBL/GenBank/DDBJ databases">
        <title>Massive genome expansion in bonnet fungi (Mycena s.s.) driven by repeated elements and novel gene families across ecological guilds.</title>
        <authorList>
            <consortium name="Lawrence Berkeley National Laboratory"/>
            <person name="Harder C.B."/>
            <person name="Miyauchi S."/>
            <person name="Viragh M."/>
            <person name="Kuo A."/>
            <person name="Thoen E."/>
            <person name="Andreopoulos B."/>
            <person name="Lu D."/>
            <person name="Skrede I."/>
            <person name="Drula E."/>
            <person name="Henrissat B."/>
            <person name="Morin E."/>
            <person name="Kohler A."/>
            <person name="Barry K."/>
            <person name="LaButti K."/>
            <person name="Morin E."/>
            <person name="Salamov A."/>
            <person name="Lipzen A."/>
            <person name="Mereny Z."/>
            <person name="Hegedus B."/>
            <person name="Baldrian P."/>
            <person name="Stursova M."/>
            <person name="Weitz H."/>
            <person name="Taylor A."/>
            <person name="Grigoriev I.V."/>
            <person name="Nagy L.G."/>
            <person name="Martin F."/>
            <person name="Kauserud H."/>
        </authorList>
    </citation>
    <scope>NUCLEOTIDE SEQUENCE</scope>
    <source>
        <strain evidence="3">9144</strain>
    </source>
</reference>
<sequence>MPFILFPLNALRLALCGVSRAHAFGALPTGCVVELGLRLARFPGSSLGSCLPLPDAWSRSAPSASSLSHSLSAAAAARRAAERAEPKALPPKPRNLLPRFPSGLRFQSRSRTRERRRPLAYRSQLWSLTTAALALSAPSSSPDESSVDITRARRRALRYRSDTFRRPLRCDRYTTQKTWLAGSPPSRVRVSSHAAGSWMGRRPQRQETPHDLAVPRIMLSDIGSGATRLVTARWTHTLHKHIVEKQPPGTIVTLLREADYTAHFDWPHALILGAFLLQLAAVPVAMAFGQRSEGLLLLGIPAIPGPARRLASRYCTLHTGMTTTTSSSSHTAKVTAGHASCSKTPRRKGGGGRPRLLRAQGRCMAAKGRGPRHHRQRLCDHCRPALRHGRHRVGRLHIRYAAPAGSHRARARNEKPLLDRLTAACQFTEWVSVGFVESLLPDRRGNHTDYVWISHAMQQGMAVR</sequence>
<keyword evidence="4" id="KW-1185">Reference proteome</keyword>
<organism evidence="3 4">
    <name type="scientific">Mycena pura</name>
    <dbReference type="NCBI Taxonomy" id="153505"/>
    <lineage>
        <taxon>Eukaryota</taxon>
        <taxon>Fungi</taxon>
        <taxon>Dikarya</taxon>
        <taxon>Basidiomycota</taxon>
        <taxon>Agaricomycotina</taxon>
        <taxon>Agaricomycetes</taxon>
        <taxon>Agaricomycetidae</taxon>
        <taxon>Agaricales</taxon>
        <taxon>Marasmiineae</taxon>
        <taxon>Mycenaceae</taxon>
        <taxon>Mycena</taxon>
    </lineage>
</organism>
<name>A0AAD6V5G8_9AGAR</name>
<proteinExistence type="predicted"/>
<keyword evidence="2" id="KW-0732">Signal</keyword>
<accession>A0AAD6V5G8</accession>
<feature type="region of interest" description="Disordered" evidence="1">
    <location>
        <begin position="322"/>
        <end position="355"/>
    </location>
</feature>
<feature type="chain" id="PRO_5041923221" evidence="2">
    <location>
        <begin position="24"/>
        <end position="464"/>
    </location>
</feature>
<feature type="signal peptide" evidence="2">
    <location>
        <begin position="1"/>
        <end position="23"/>
    </location>
</feature>
<evidence type="ECO:0000313" key="3">
    <source>
        <dbReference type="EMBL" id="KAJ7197755.1"/>
    </source>
</evidence>
<dbReference type="AlphaFoldDB" id="A0AAD6V5G8"/>
<dbReference type="Proteomes" id="UP001219525">
    <property type="component" value="Unassembled WGS sequence"/>
</dbReference>
<evidence type="ECO:0000256" key="1">
    <source>
        <dbReference type="SAM" id="MobiDB-lite"/>
    </source>
</evidence>
<comment type="caution">
    <text evidence="3">The sequence shown here is derived from an EMBL/GenBank/DDBJ whole genome shotgun (WGS) entry which is preliminary data.</text>
</comment>
<evidence type="ECO:0000313" key="4">
    <source>
        <dbReference type="Proteomes" id="UP001219525"/>
    </source>
</evidence>